<dbReference type="InterPro" id="IPR025659">
    <property type="entry name" value="Tubby-like_C"/>
</dbReference>
<reference evidence="3" key="2">
    <citation type="submission" date="2013-10" db="EMBL/GenBank/DDBJ databases">
        <authorList>
            <person name="Aslett M."/>
        </authorList>
    </citation>
    <scope>NUCLEOTIDE SEQUENCE [LARGE SCALE GENOMIC DNA]</scope>
    <source>
        <strain evidence="3">Houghton</strain>
    </source>
</reference>
<evidence type="ECO:0000259" key="2">
    <source>
        <dbReference type="Pfam" id="PF01167"/>
    </source>
</evidence>
<evidence type="ECO:0000313" key="3">
    <source>
        <dbReference type="EMBL" id="CDI77454.1"/>
    </source>
</evidence>
<gene>
    <name evidence="3" type="ORF">EAH_00064280</name>
</gene>
<dbReference type="Pfam" id="PF01167">
    <property type="entry name" value="Tub"/>
    <property type="match status" value="1"/>
</dbReference>
<dbReference type="GeneID" id="25274498"/>
<feature type="region of interest" description="Disordered" evidence="1">
    <location>
        <begin position="153"/>
        <end position="175"/>
    </location>
</feature>
<feature type="region of interest" description="Disordered" evidence="1">
    <location>
        <begin position="260"/>
        <end position="285"/>
    </location>
</feature>
<feature type="region of interest" description="Disordered" evidence="1">
    <location>
        <begin position="36"/>
        <end position="57"/>
    </location>
</feature>
<dbReference type="InterPro" id="IPR052145">
    <property type="entry name" value="Mediator/Homeobox_domain"/>
</dbReference>
<sequence>MGYLHCNLLRLRSSSSSSFPHVYLLLSPLSFDDFNPDEKAKQQKQQQKAHRQQQQQQQQQQQKQYLLLVAFKQSEHSTVYFYLPTDAVAAAAETYLAAADSNNCSSSSSTEAAAAAQHLLQLVQKTLLPNDFSFIASLSCNFWGPTSETPEGGINDASKWGSKTNSSSSSSKSSSSSSFLLQRLPHSEQQLLAKLSFSRNLSGDVPRKMKAELNREGGVYTLEPLPPRWDPTLNSFSLPFYGRARLPSAKNFQMVLNTSASAKQQQQQQQHEAAAAAAAAAAATA</sequence>
<protein>
    <recommendedName>
        <fullName evidence="2">Tubby C-terminal domain-containing protein</fullName>
    </recommendedName>
</protein>
<feature type="domain" description="Tubby C-terminal" evidence="2">
    <location>
        <begin position="219"/>
        <end position="266"/>
    </location>
</feature>
<organism evidence="3 4">
    <name type="scientific">Eimeria acervulina</name>
    <name type="common">Coccidian parasite</name>
    <dbReference type="NCBI Taxonomy" id="5801"/>
    <lineage>
        <taxon>Eukaryota</taxon>
        <taxon>Sar</taxon>
        <taxon>Alveolata</taxon>
        <taxon>Apicomplexa</taxon>
        <taxon>Conoidasida</taxon>
        <taxon>Coccidia</taxon>
        <taxon>Eucoccidiorida</taxon>
        <taxon>Eimeriorina</taxon>
        <taxon>Eimeriidae</taxon>
        <taxon>Eimeria</taxon>
    </lineage>
</organism>
<proteinExistence type="predicted"/>
<dbReference type="PRINTS" id="PR01573">
    <property type="entry name" value="SUPERTUBBY"/>
</dbReference>
<dbReference type="PANTHER" id="PTHR24330">
    <property type="entry name" value="HOMEOBOX PROTEIN BARH-LIKE"/>
    <property type="match status" value="1"/>
</dbReference>
<dbReference type="Gene3D" id="3.20.90.10">
    <property type="entry name" value="Tubby Protein, Chain A"/>
    <property type="match status" value="1"/>
</dbReference>
<dbReference type="AlphaFoldDB" id="U6GFT8"/>
<dbReference type="OrthoDB" id="8775810at2759"/>
<dbReference type="EMBL" id="HG670671">
    <property type="protein sequence ID" value="CDI77454.1"/>
    <property type="molecule type" value="Genomic_DNA"/>
</dbReference>
<dbReference type="VEuPathDB" id="ToxoDB:EAH_00064280"/>
<dbReference type="RefSeq" id="XP_013252189.1">
    <property type="nucleotide sequence ID" value="XM_013396735.1"/>
</dbReference>
<evidence type="ECO:0000313" key="4">
    <source>
        <dbReference type="Proteomes" id="UP000018050"/>
    </source>
</evidence>
<dbReference type="PANTHER" id="PTHR24330:SF19">
    <property type="entry name" value="MEDIATOR OF RNA POLYMERASE II TRANSCRIPTION SUBUNIT 29"/>
    <property type="match status" value="1"/>
</dbReference>
<name>U6GFT8_EIMAC</name>
<keyword evidence="4" id="KW-1185">Reference proteome</keyword>
<feature type="compositionally biased region" description="Low complexity" evidence="1">
    <location>
        <begin position="158"/>
        <end position="175"/>
    </location>
</feature>
<dbReference type="Proteomes" id="UP000018050">
    <property type="component" value="Unassembled WGS sequence"/>
</dbReference>
<dbReference type="SUPFAM" id="SSF54518">
    <property type="entry name" value="Tubby C-terminal domain-like"/>
    <property type="match status" value="1"/>
</dbReference>
<accession>U6GFT8</accession>
<dbReference type="InterPro" id="IPR000007">
    <property type="entry name" value="Tubby_C"/>
</dbReference>
<reference evidence="3" key="1">
    <citation type="submission" date="2013-10" db="EMBL/GenBank/DDBJ databases">
        <title>Genomic analysis of the causative agents of coccidiosis in chickens.</title>
        <authorList>
            <person name="Reid A.J."/>
            <person name="Blake D."/>
            <person name="Billington K."/>
            <person name="Browne H."/>
            <person name="Dunn M."/>
            <person name="Hung S."/>
            <person name="Kawahara F."/>
            <person name="Miranda-Saavedra D."/>
            <person name="Mourier T."/>
            <person name="Nagra H."/>
            <person name="Otto T.D."/>
            <person name="Rawlings N."/>
            <person name="Sanchez A."/>
            <person name="Sanders M."/>
            <person name="Subramaniam C."/>
            <person name="Tay Y."/>
            <person name="Dear P."/>
            <person name="Doerig C."/>
            <person name="Gruber A."/>
            <person name="Parkinson J."/>
            <person name="Shirley M."/>
            <person name="Wan K.L."/>
            <person name="Berriman M."/>
            <person name="Tomley F."/>
            <person name="Pain A."/>
        </authorList>
    </citation>
    <scope>NUCLEOTIDE SEQUENCE [LARGE SCALE GENOMIC DNA]</scope>
    <source>
        <strain evidence="3">Houghton</strain>
    </source>
</reference>
<evidence type="ECO:0000256" key="1">
    <source>
        <dbReference type="SAM" id="MobiDB-lite"/>
    </source>
</evidence>